<proteinExistence type="predicted"/>
<accession>I4VSU0</accession>
<name>I4VSU0_9GAMM</name>
<reference evidence="3 4" key="1">
    <citation type="journal article" date="2012" name="J. Bacteriol.">
        <title>Genome sequences for six rhodanobacter strains, isolated from soils and the terrestrial subsurface, with variable denitrification capabilities.</title>
        <authorList>
            <person name="Kostka J.E."/>
            <person name="Green S.J."/>
            <person name="Rishishwar L."/>
            <person name="Prakash O."/>
            <person name="Katz L.S."/>
            <person name="Marino-Ramirez L."/>
            <person name="Jordan I.K."/>
            <person name="Munk C."/>
            <person name="Ivanova N."/>
            <person name="Mikhailova N."/>
            <person name="Watson D.B."/>
            <person name="Brown S.D."/>
            <person name="Palumbo A.V."/>
            <person name="Brooks S.C."/>
        </authorList>
    </citation>
    <scope>NUCLEOTIDE SEQUENCE [LARGE SCALE GENOMIC DNA]</scope>
    <source>
        <strain evidence="4">Jip2T</strain>
    </source>
</reference>
<dbReference type="Pfam" id="PF13548">
    <property type="entry name" value="DUF4126"/>
    <property type="match status" value="1"/>
</dbReference>
<dbReference type="AlphaFoldDB" id="I4VSU0"/>
<feature type="domain" description="DUF4126" evidence="2">
    <location>
        <begin position="6"/>
        <end position="151"/>
    </location>
</feature>
<keyword evidence="1" id="KW-0812">Transmembrane</keyword>
<sequence length="154" mass="15778">MMIDVLALLIGVIAGLRAMTPVAVLSCAARMGWLPLQGTPLAFMGYAITPGLLVLAALGELVNDKLPRTPSRMIPMQFGTRLVTGAWAGATLTAAHGSLWSGLIIGALGAALGTWGGHRARRALALAFHNDFLAALLEDAVAIAGAVLIVLASA</sequence>
<organism evidence="3 4">
    <name type="scientific">Rhodanobacter fulvus Jip2</name>
    <dbReference type="NCBI Taxonomy" id="1163408"/>
    <lineage>
        <taxon>Bacteria</taxon>
        <taxon>Pseudomonadati</taxon>
        <taxon>Pseudomonadota</taxon>
        <taxon>Gammaproteobacteria</taxon>
        <taxon>Lysobacterales</taxon>
        <taxon>Rhodanobacteraceae</taxon>
        <taxon>Rhodanobacter</taxon>
    </lineage>
</organism>
<comment type="caution">
    <text evidence="3">The sequence shown here is derived from an EMBL/GenBank/DDBJ whole genome shotgun (WGS) entry which is preliminary data.</text>
</comment>
<dbReference type="eggNOG" id="COG3918">
    <property type="taxonomic scope" value="Bacteria"/>
</dbReference>
<feature type="transmembrane region" description="Helical" evidence="1">
    <location>
        <begin position="82"/>
        <end position="112"/>
    </location>
</feature>
<dbReference type="PATRIC" id="fig|1163408.3.peg.1179"/>
<dbReference type="InterPro" id="IPR025196">
    <property type="entry name" value="DUF4126"/>
</dbReference>
<keyword evidence="4" id="KW-1185">Reference proteome</keyword>
<dbReference type="OrthoDB" id="9812409at2"/>
<dbReference type="STRING" id="1163408.UU9_05734"/>
<dbReference type="EMBL" id="AJXU01000028">
    <property type="protein sequence ID" value="EIL90281.1"/>
    <property type="molecule type" value="Genomic_DNA"/>
</dbReference>
<gene>
    <name evidence="3" type="ORF">UU9_05734</name>
</gene>
<evidence type="ECO:0000313" key="3">
    <source>
        <dbReference type="EMBL" id="EIL90281.1"/>
    </source>
</evidence>
<evidence type="ECO:0000313" key="4">
    <source>
        <dbReference type="Proteomes" id="UP000004210"/>
    </source>
</evidence>
<keyword evidence="1" id="KW-1133">Transmembrane helix</keyword>
<feature type="transmembrane region" description="Helical" evidence="1">
    <location>
        <begin position="132"/>
        <end position="152"/>
    </location>
</feature>
<keyword evidence="1" id="KW-0472">Membrane</keyword>
<evidence type="ECO:0000256" key="1">
    <source>
        <dbReference type="SAM" id="Phobius"/>
    </source>
</evidence>
<protein>
    <recommendedName>
        <fullName evidence="2">DUF4126 domain-containing protein</fullName>
    </recommendedName>
</protein>
<feature type="transmembrane region" description="Helical" evidence="1">
    <location>
        <begin position="44"/>
        <end position="62"/>
    </location>
</feature>
<dbReference type="Proteomes" id="UP000004210">
    <property type="component" value="Unassembled WGS sequence"/>
</dbReference>
<dbReference type="RefSeq" id="WP_007080787.1">
    <property type="nucleotide sequence ID" value="NZ_AJXU01000028.1"/>
</dbReference>
<evidence type="ECO:0000259" key="2">
    <source>
        <dbReference type="Pfam" id="PF13548"/>
    </source>
</evidence>